<dbReference type="RefSeq" id="WP_099956094.1">
    <property type="nucleotide sequence ID" value="NZ_CP028843.1"/>
</dbReference>
<organism evidence="1 2">
    <name type="scientific">Methylobacterium currus</name>
    <dbReference type="NCBI Taxonomy" id="2051553"/>
    <lineage>
        <taxon>Bacteria</taxon>
        <taxon>Pseudomonadati</taxon>
        <taxon>Pseudomonadota</taxon>
        <taxon>Alphaproteobacteria</taxon>
        <taxon>Hyphomicrobiales</taxon>
        <taxon>Methylobacteriaceae</taxon>
        <taxon>Methylobacterium</taxon>
    </lineage>
</organism>
<dbReference type="KEGG" id="mee:DA075_28660"/>
<reference evidence="1 2" key="1">
    <citation type="submission" date="2018-04" db="EMBL/GenBank/DDBJ databases">
        <title>Methylobacterium sp. PR1016A genome.</title>
        <authorList>
            <person name="Park W."/>
        </authorList>
    </citation>
    <scope>NUCLEOTIDE SEQUENCE [LARGE SCALE GENOMIC DNA]</scope>
    <source>
        <strain evidence="1 2">PR1016A</strain>
    </source>
</reference>
<dbReference type="OrthoDB" id="7997598at2"/>
<name>A0A2R4WS46_9HYPH</name>
<evidence type="ECO:0000313" key="1">
    <source>
        <dbReference type="EMBL" id="AWB24355.1"/>
    </source>
</evidence>
<gene>
    <name evidence="1" type="ORF">DA075_28660</name>
</gene>
<sequence length="87" mass="9292">MELTLQPVRVRTGGEAEQGLLVFVDGALAAVLVRLSDEYGEAAGLWFLEAGFGSLASPQPETFADLDAAETWIAQRLAGAKQMSPKR</sequence>
<protein>
    <submittedName>
        <fullName evidence="1">Uncharacterized protein</fullName>
    </submittedName>
</protein>
<accession>A0A2R4WS46</accession>
<dbReference type="AlphaFoldDB" id="A0A2R4WS46"/>
<dbReference type="EMBL" id="CP028843">
    <property type="protein sequence ID" value="AWB24355.1"/>
    <property type="molecule type" value="Genomic_DNA"/>
</dbReference>
<evidence type="ECO:0000313" key="2">
    <source>
        <dbReference type="Proteomes" id="UP000244755"/>
    </source>
</evidence>
<dbReference type="Proteomes" id="UP000244755">
    <property type="component" value="Chromosome 1"/>
</dbReference>
<keyword evidence="2" id="KW-1185">Reference proteome</keyword>
<proteinExistence type="predicted"/>